<evidence type="ECO:0000256" key="10">
    <source>
        <dbReference type="ARBA" id="ARBA00023150"/>
    </source>
</evidence>
<dbReference type="UniPathway" id="UPA00344"/>
<keyword evidence="11 15" id="KW-0456">Lyase</keyword>
<name>A0A644Y1U0_9ZZZZ</name>
<dbReference type="PANTHER" id="PTHR22960">
    <property type="entry name" value="MOLYBDOPTERIN COFACTOR SYNTHESIS PROTEIN A"/>
    <property type="match status" value="1"/>
</dbReference>
<dbReference type="GO" id="GO:0046872">
    <property type="term" value="F:metal ion binding"/>
    <property type="evidence" value="ECO:0007669"/>
    <property type="project" value="UniProtKB-KW"/>
</dbReference>
<sequence length="325" mass="35465">MTDRFGRTIDYLRISITDRCNLRCVYCMPEDGVAQIAHGQVLTYEEILRLCRIMAGLGVKRLRVSGGEPLVRKGAAEFIARAKKLPGIERVTLTTNGVLLARELPALLEAGIDGINISLDTLSAQRYASITRRDELSGALAGIDAAYSAGVRPLKINSVLMRGINDDEILPLACLARSRDLSVRFIELMPMGPGKEYAPVSGREVLEKLTEEFGIPRRSEEKPGGGPAGYFSFPGFRGKIGLIDAVSHAFCGHCNRVRLTSDGHLKPCLYYDTGCDLRTPLRSGCGDEALRKLIQETVMEKPAGHRFGDSAAEHTETKTMNEIGG</sequence>
<keyword evidence="7" id="KW-0408">Iron</keyword>
<evidence type="ECO:0000256" key="13">
    <source>
        <dbReference type="SAM" id="MobiDB-lite"/>
    </source>
</evidence>
<evidence type="ECO:0000256" key="5">
    <source>
        <dbReference type="ARBA" id="ARBA00022723"/>
    </source>
</evidence>
<dbReference type="GO" id="GO:0005525">
    <property type="term" value="F:GTP binding"/>
    <property type="evidence" value="ECO:0007669"/>
    <property type="project" value="UniProtKB-KW"/>
</dbReference>
<dbReference type="PROSITE" id="PS51918">
    <property type="entry name" value="RADICAL_SAM"/>
    <property type="match status" value="1"/>
</dbReference>
<keyword evidence="8" id="KW-0411">Iron-sulfur</keyword>
<dbReference type="Pfam" id="PF06463">
    <property type="entry name" value="Mob_synth_C"/>
    <property type="match status" value="1"/>
</dbReference>
<evidence type="ECO:0000256" key="2">
    <source>
        <dbReference type="ARBA" id="ARBA00012167"/>
    </source>
</evidence>
<keyword evidence="3" id="KW-0004">4Fe-4S</keyword>
<dbReference type="InterPro" id="IPR013483">
    <property type="entry name" value="MoaA"/>
</dbReference>
<evidence type="ECO:0000259" key="14">
    <source>
        <dbReference type="PROSITE" id="PS51918"/>
    </source>
</evidence>
<comment type="catalytic activity">
    <reaction evidence="12">
        <text>GTP + AH2 + S-adenosyl-L-methionine = (8S)-3',8-cyclo-7,8-dihydroguanosine 5'-triphosphate + 5'-deoxyadenosine + L-methionine + A + H(+)</text>
        <dbReference type="Rhea" id="RHEA:49576"/>
        <dbReference type="ChEBI" id="CHEBI:13193"/>
        <dbReference type="ChEBI" id="CHEBI:15378"/>
        <dbReference type="ChEBI" id="CHEBI:17319"/>
        <dbReference type="ChEBI" id="CHEBI:17499"/>
        <dbReference type="ChEBI" id="CHEBI:37565"/>
        <dbReference type="ChEBI" id="CHEBI:57844"/>
        <dbReference type="ChEBI" id="CHEBI:59789"/>
        <dbReference type="ChEBI" id="CHEBI:131766"/>
        <dbReference type="EC" id="4.1.99.22"/>
    </reaction>
</comment>
<dbReference type="InterPro" id="IPR050105">
    <property type="entry name" value="MoCo_biosynth_MoaA/MoaC"/>
</dbReference>
<dbReference type="NCBIfam" id="TIGR02666">
    <property type="entry name" value="moaA"/>
    <property type="match status" value="1"/>
</dbReference>
<evidence type="ECO:0000256" key="6">
    <source>
        <dbReference type="ARBA" id="ARBA00022741"/>
    </source>
</evidence>
<dbReference type="Gene3D" id="3.20.20.70">
    <property type="entry name" value="Aldolase class I"/>
    <property type="match status" value="1"/>
</dbReference>
<keyword evidence="10" id="KW-0501">Molybdenum cofactor biosynthesis</keyword>
<dbReference type="GO" id="GO:0006777">
    <property type="term" value="P:Mo-molybdopterin cofactor biosynthetic process"/>
    <property type="evidence" value="ECO:0007669"/>
    <property type="project" value="UniProtKB-KW"/>
</dbReference>
<dbReference type="AlphaFoldDB" id="A0A644Y1U0"/>
<dbReference type="InterPro" id="IPR000385">
    <property type="entry name" value="MoaA_NifB_PqqE_Fe-S-bd_CS"/>
</dbReference>
<dbReference type="InterPro" id="IPR006638">
    <property type="entry name" value="Elp3/MiaA/NifB-like_rSAM"/>
</dbReference>
<keyword evidence="9" id="KW-0342">GTP-binding</keyword>
<evidence type="ECO:0000256" key="3">
    <source>
        <dbReference type="ARBA" id="ARBA00022485"/>
    </source>
</evidence>
<organism evidence="15">
    <name type="scientific">bioreactor metagenome</name>
    <dbReference type="NCBI Taxonomy" id="1076179"/>
    <lineage>
        <taxon>unclassified sequences</taxon>
        <taxon>metagenomes</taxon>
        <taxon>ecological metagenomes</taxon>
    </lineage>
</organism>
<dbReference type="PANTHER" id="PTHR22960:SF0">
    <property type="entry name" value="MOLYBDENUM COFACTOR BIOSYNTHESIS PROTEIN 1"/>
    <property type="match status" value="1"/>
</dbReference>
<dbReference type="HAMAP" id="MF_01225_B">
    <property type="entry name" value="MoaA_B"/>
    <property type="match status" value="1"/>
</dbReference>
<dbReference type="GO" id="GO:0061798">
    <property type="term" value="F:GTP 3',8'-cyclase activity"/>
    <property type="evidence" value="ECO:0007669"/>
    <property type="project" value="UniProtKB-EC"/>
</dbReference>
<dbReference type="SFLD" id="SFLDG01383">
    <property type="entry name" value="cyclic_pyranopterin_phosphate"/>
    <property type="match status" value="1"/>
</dbReference>
<dbReference type="PROSITE" id="PS01305">
    <property type="entry name" value="MOAA_NIFB_PQQE"/>
    <property type="match status" value="1"/>
</dbReference>
<dbReference type="CDD" id="cd21117">
    <property type="entry name" value="Twitch_MoaA"/>
    <property type="match status" value="1"/>
</dbReference>
<dbReference type="SFLD" id="SFLDG01067">
    <property type="entry name" value="SPASM/twitch_domain_containing"/>
    <property type="match status" value="1"/>
</dbReference>
<evidence type="ECO:0000256" key="11">
    <source>
        <dbReference type="ARBA" id="ARBA00023239"/>
    </source>
</evidence>
<evidence type="ECO:0000256" key="8">
    <source>
        <dbReference type="ARBA" id="ARBA00023014"/>
    </source>
</evidence>
<comment type="caution">
    <text evidence="15">The sequence shown here is derived from an EMBL/GenBank/DDBJ whole genome shotgun (WGS) entry which is preliminary data.</text>
</comment>
<dbReference type="GO" id="GO:0051539">
    <property type="term" value="F:4 iron, 4 sulfur cluster binding"/>
    <property type="evidence" value="ECO:0007669"/>
    <property type="project" value="UniProtKB-KW"/>
</dbReference>
<keyword evidence="6" id="KW-0547">Nucleotide-binding</keyword>
<dbReference type="SUPFAM" id="SSF102114">
    <property type="entry name" value="Radical SAM enzymes"/>
    <property type="match status" value="1"/>
</dbReference>
<dbReference type="SFLD" id="SFLDG01386">
    <property type="entry name" value="main_SPASM_domain-containing"/>
    <property type="match status" value="1"/>
</dbReference>
<protein>
    <recommendedName>
        <fullName evidence="2">GTP 3',8-cyclase</fullName>
        <ecNumber evidence="2">4.1.99.22</ecNumber>
    </recommendedName>
</protein>
<evidence type="ECO:0000313" key="15">
    <source>
        <dbReference type="EMBL" id="MPM22490.1"/>
    </source>
</evidence>
<feature type="compositionally biased region" description="Basic and acidic residues" evidence="13">
    <location>
        <begin position="306"/>
        <end position="319"/>
    </location>
</feature>
<dbReference type="SMART" id="SM00729">
    <property type="entry name" value="Elp3"/>
    <property type="match status" value="1"/>
</dbReference>
<dbReference type="InterPro" id="IPR058240">
    <property type="entry name" value="rSAM_sf"/>
</dbReference>
<dbReference type="Pfam" id="PF04055">
    <property type="entry name" value="Radical_SAM"/>
    <property type="match status" value="1"/>
</dbReference>
<keyword evidence="4" id="KW-0949">S-adenosyl-L-methionine</keyword>
<dbReference type="EC" id="4.1.99.22" evidence="2"/>
<evidence type="ECO:0000256" key="1">
    <source>
        <dbReference type="ARBA" id="ARBA00001966"/>
    </source>
</evidence>
<feature type="domain" description="Radical SAM core" evidence="14">
    <location>
        <begin position="4"/>
        <end position="216"/>
    </location>
</feature>
<dbReference type="InterPro" id="IPR007197">
    <property type="entry name" value="rSAM"/>
</dbReference>
<dbReference type="CDD" id="cd01335">
    <property type="entry name" value="Radical_SAM"/>
    <property type="match status" value="1"/>
</dbReference>
<dbReference type="GO" id="GO:0061799">
    <property type="term" value="F:cyclic pyranopterin monophosphate synthase activity"/>
    <property type="evidence" value="ECO:0007669"/>
    <property type="project" value="TreeGrafter"/>
</dbReference>
<dbReference type="InterPro" id="IPR013785">
    <property type="entry name" value="Aldolase_TIM"/>
</dbReference>
<evidence type="ECO:0000256" key="9">
    <source>
        <dbReference type="ARBA" id="ARBA00023134"/>
    </source>
</evidence>
<dbReference type="EMBL" id="VSSQ01003821">
    <property type="protein sequence ID" value="MPM22490.1"/>
    <property type="molecule type" value="Genomic_DNA"/>
</dbReference>
<comment type="cofactor">
    <cofactor evidence="1">
        <name>[4Fe-4S] cluster</name>
        <dbReference type="ChEBI" id="CHEBI:49883"/>
    </cofactor>
</comment>
<dbReference type="SFLD" id="SFLDS00029">
    <property type="entry name" value="Radical_SAM"/>
    <property type="match status" value="1"/>
</dbReference>
<evidence type="ECO:0000256" key="7">
    <source>
        <dbReference type="ARBA" id="ARBA00023004"/>
    </source>
</evidence>
<evidence type="ECO:0000256" key="4">
    <source>
        <dbReference type="ARBA" id="ARBA00022691"/>
    </source>
</evidence>
<feature type="region of interest" description="Disordered" evidence="13">
    <location>
        <begin position="306"/>
        <end position="325"/>
    </location>
</feature>
<keyword evidence="5" id="KW-0479">Metal-binding</keyword>
<gene>
    <name evidence="15" type="primary">moaA_12</name>
    <name evidence="15" type="ORF">SDC9_68945</name>
</gene>
<reference evidence="15" key="1">
    <citation type="submission" date="2019-08" db="EMBL/GenBank/DDBJ databases">
        <authorList>
            <person name="Kucharzyk K."/>
            <person name="Murdoch R.W."/>
            <person name="Higgins S."/>
            <person name="Loffler F."/>
        </authorList>
    </citation>
    <scope>NUCLEOTIDE SEQUENCE</scope>
</reference>
<dbReference type="InterPro" id="IPR010505">
    <property type="entry name" value="MoaA_twitch"/>
</dbReference>
<accession>A0A644Y1U0</accession>
<evidence type="ECO:0000256" key="12">
    <source>
        <dbReference type="ARBA" id="ARBA00048697"/>
    </source>
</evidence>
<proteinExistence type="inferred from homology"/>
<dbReference type="InterPro" id="IPR040064">
    <property type="entry name" value="MoaA-like"/>
</dbReference>